<name>A0ABX5LSW4_9GAMM</name>
<reference evidence="2 3" key="1">
    <citation type="submission" date="2015-03" db="EMBL/GenBank/DDBJ databases">
        <authorList>
            <person name="Krishnan R."/>
            <person name="Midha S."/>
            <person name="Patil P.B."/>
            <person name="Rameshkumar N."/>
        </authorList>
    </citation>
    <scope>NUCLEOTIDE SEQUENCE [LARGE SCALE GENOMIC DNA]</scope>
    <source>
        <strain evidence="2 3">L1E11</strain>
    </source>
</reference>
<evidence type="ECO:0000256" key="1">
    <source>
        <dbReference type="SAM" id="Phobius"/>
    </source>
</evidence>
<protein>
    <submittedName>
        <fullName evidence="2">Uncharacterized protein</fullName>
    </submittedName>
</protein>
<organism evidence="2 3">
    <name type="scientific">Pokkaliibacter plantistimulans</name>
    <dbReference type="NCBI Taxonomy" id="1635171"/>
    <lineage>
        <taxon>Bacteria</taxon>
        <taxon>Pseudomonadati</taxon>
        <taxon>Pseudomonadota</taxon>
        <taxon>Gammaproteobacteria</taxon>
        <taxon>Oceanospirillales</taxon>
        <taxon>Balneatrichaceae</taxon>
        <taxon>Pokkaliibacter</taxon>
    </lineage>
</organism>
<comment type="caution">
    <text evidence="2">The sequence shown here is derived from an EMBL/GenBank/DDBJ whole genome shotgun (WGS) entry which is preliminary data.</text>
</comment>
<dbReference type="Proteomes" id="UP000248090">
    <property type="component" value="Unassembled WGS sequence"/>
</dbReference>
<evidence type="ECO:0000313" key="3">
    <source>
        <dbReference type="Proteomes" id="UP000248090"/>
    </source>
</evidence>
<keyword evidence="1" id="KW-0472">Membrane</keyword>
<feature type="transmembrane region" description="Helical" evidence="1">
    <location>
        <begin position="12"/>
        <end position="29"/>
    </location>
</feature>
<keyword evidence="3" id="KW-1185">Reference proteome</keyword>
<keyword evidence="1" id="KW-0812">Transmembrane</keyword>
<proteinExistence type="predicted"/>
<keyword evidence="1" id="KW-1133">Transmembrane helix</keyword>
<accession>A0ABX5LSW4</accession>
<sequence>MQMEFEQFFNYMGIAVTGIGSLSGAIWAFRKWWVRDEHFPRVAFDLKVNIIDEIDGQHILEVVAVLENKGVVPLKICNFTCEIRGIKVGEELKIGGEVIRNQLNFNTILRSGWFIPTGWKYSFVYPSVKTDYNFVTTVASDTKYALVKSTFEYYRRLKIFGNNRSHHATVVLKIPNN</sequence>
<evidence type="ECO:0000313" key="2">
    <source>
        <dbReference type="EMBL" id="PXF29431.1"/>
    </source>
</evidence>
<gene>
    <name evidence="2" type="ORF">WH50_20775</name>
</gene>
<dbReference type="EMBL" id="LAPT01000111">
    <property type="protein sequence ID" value="PXF29431.1"/>
    <property type="molecule type" value="Genomic_DNA"/>
</dbReference>